<name>N1UUL1_9MICC</name>
<keyword evidence="6 9" id="KW-0472">Membrane</keyword>
<keyword evidence="3" id="KW-1003">Cell membrane</keyword>
<dbReference type="Proteomes" id="UP000010729">
    <property type="component" value="Unassembled WGS sequence"/>
</dbReference>
<keyword evidence="10" id="KW-0966">Cell projection</keyword>
<accession>N1UUL1</accession>
<dbReference type="PANTHER" id="PTHR38766:SF1">
    <property type="entry name" value="FLAGELLAR PROTEIN FLIO"/>
    <property type="match status" value="1"/>
</dbReference>
<feature type="non-terminal residue" evidence="10">
    <location>
        <position position="134"/>
    </location>
</feature>
<dbReference type="GO" id="GO:0009425">
    <property type="term" value="C:bacterial-type flagellum basal body"/>
    <property type="evidence" value="ECO:0007669"/>
    <property type="project" value="UniProtKB-SubCell"/>
</dbReference>
<evidence type="ECO:0000256" key="4">
    <source>
        <dbReference type="ARBA" id="ARBA00022692"/>
    </source>
</evidence>
<comment type="subcellular location">
    <subcellularLocation>
        <location evidence="1">Bacterial flagellum basal body</location>
    </subcellularLocation>
    <subcellularLocation>
        <location evidence="2">Cell membrane</location>
    </subcellularLocation>
</comment>
<evidence type="ECO:0000256" key="1">
    <source>
        <dbReference type="ARBA" id="ARBA00004117"/>
    </source>
</evidence>
<keyword evidence="5 9" id="KW-1133">Transmembrane helix</keyword>
<keyword evidence="10" id="KW-0969">Cilium</keyword>
<gene>
    <name evidence="10" type="ORF">D477_011481</name>
</gene>
<proteinExistence type="inferred from homology"/>
<evidence type="ECO:0000256" key="6">
    <source>
        <dbReference type="ARBA" id="ARBA00023136"/>
    </source>
</evidence>
<evidence type="ECO:0000256" key="9">
    <source>
        <dbReference type="SAM" id="Phobius"/>
    </source>
</evidence>
<sequence>MDSFILVLRVVLSLGAVLTVLWLAQKYARRRLKVGGSEQLVSVVARQGIGQKAAVVLVDADGKRFLLGVTEQSVSILHTADAPEVEETDEEGAAAFSRKLAEASGEKASAAGAAAAGAPAAGPLAGSILAPSTW</sequence>
<reference evidence="10 11" key="1">
    <citation type="journal article" date="2013" name="Genome Announc.">
        <title>Draft Genome Sequence of Arthrobacter crystallopoietes Strain BAB-32, Revealing Genes for Bioremediation.</title>
        <authorList>
            <person name="Joshi M.N."/>
            <person name="Pandit A.S."/>
            <person name="Sharma A."/>
            <person name="Pandya R.V."/>
            <person name="Desai S.M."/>
            <person name="Saxena A.K."/>
            <person name="Bagatharia S.B."/>
        </authorList>
    </citation>
    <scope>NUCLEOTIDE SEQUENCE [LARGE SCALE GENOMIC DNA]</scope>
    <source>
        <strain evidence="10 11">BAB-32</strain>
    </source>
</reference>
<keyword evidence="7" id="KW-0975">Bacterial flagellum</keyword>
<dbReference type="PANTHER" id="PTHR38766">
    <property type="entry name" value="FLAGELLAR PROTEIN FLIO"/>
    <property type="match status" value="1"/>
</dbReference>
<protein>
    <submittedName>
        <fullName evidence="10">Flagellar biosynthesis protein FliO</fullName>
    </submittedName>
</protein>
<evidence type="ECO:0000256" key="3">
    <source>
        <dbReference type="ARBA" id="ARBA00022475"/>
    </source>
</evidence>
<dbReference type="GO" id="GO:0044781">
    <property type="term" value="P:bacterial-type flagellum organization"/>
    <property type="evidence" value="ECO:0007669"/>
    <property type="project" value="InterPro"/>
</dbReference>
<dbReference type="AlphaFoldDB" id="N1UUL1"/>
<evidence type="ECO:0000256" key="7">
    <source>
        <dbReference type="ARBA" id="ARBA00023143"/>
    </source>
</evidence>
<evidence type="ECO:0000256" key="5">
    <source>
        <dbReference type="ARBA" id="ARBA00022989"/>
    </source>
</evidence>
<comment type="similarity">
    <text evidence="8">Belongs to the FliO/MopB family.</text>
</comment>
<comment type="caution">
    <text evidence="10">The sequence shown here is derived from an EMBL/GenBank/DDBJ whole genome shotgun (WGS) entry which is preliminary data.</text>
</comment>
<keyword evidence="11" id="KW-1185">Reference proteome</keyword>
<dbReference type="Pfam" id="PF04347">
    <property type="entry name" value="FliO"/>
    <property type="match status" value="1"/>
</dbReference>
<dbReference type="GO" id="GO:0005886">
    <property type="term" value="C:plasma membrane"/>
    <property type="evidence" value="ECO:0007669"/>
    <property type="project" value="UniProtKB-SubCell"/>
</dbReference>
<dbReference type="InterPro" id="IPR022781">
    <property type="entry name" value="Flagellar_biosynth_FliO"/>
</dbReference>
<keyword evidence="4 9" id="KW-0812">Transmembrane</keyword>
<evidence type="ECO:0000256" key="2">
    <source>
        <dbReference type="ARBA" id="ARBA00004236"/>
    </source>
</evidence>
<evidence type="ECO:0000256" key="8">
    <source>
        <dbReference type="ARBA" id="ARBA00037937"/>
    </source>
</evidence>
<dbReference type="RefSeq" id="WP_005269129.1">
    <property type="nucleotide sequence ID" value="NZ_ANPE02000133.1"/>
</dbReference>
<dbReference type="InterPro" id="IPR052205">
    <property type="entry name" value="FliO/MopB"/>
</dbReference>
<dbReference type="OrthoDB" id="5191841at2"/>
<dbReference type="EMBL" id="ANPE02000133">
    <property type="protein sequence ID" value="EMY34111.1"/>
    <property type="molecule type" value="Genomic_DNA"/>
</dbReference>
<evidence type="ECO:0000313" key="11">
    <source>
        <dbReference type="Proteomes" id="UP000010729"/>
    </source>
</evidence>
<feature type="transmembrane region" description="Helical" evidence="9">
    <location>
        <begin position="6"/>
        <end position="24"/>
    </location>
</feature>
<evidence type="ECO:0000313" key="10">
    <source>
        <dbReference type="EMBL" id="EMY34111.1"/>
    </source>
</evidence>
<keyword evidence="10" id="KW-0282">Flagellum</keyword>
<organism evidence="10 11">
    <name type="scientific">Arthrobacter crystallopoietes BAB-32</name>
    <dbReference type="NCBI Taxonomy" id="1246476"/>
    <lineage>
        <taxon>Bacteria</taxon>
        <taxon>Bacillati</taxon>
        <taxon>Actinomycetota</taxon>
        <taxon>Actinomycetes</taxon>
        <taxon>Micrococcales</taxon>
        <taxon>Micrococcaceae</taxon>
        <taxon>Crystallibacter</taxon>
    </lineage>
</organism>